<evidence type="ECO:0000313" key="2">
    <source>
        <dbReference type="EMBL" id="KAK2139437.1"/>
    </source>
</evidence>
<accession>A0AAD9IR26</accession>
<feature type="domain" description="Endonuclease/exonuclease/phosphatase" evidence="1">
    <location>
        <begin position="1"/>
        <end position="72"/>
    </location>
</feature>
<protein>
    <recommendedName>
        <fullName evidence="1">Endonuclease/exonuclease/phosphatase domain-containing protein</fullName>
    </recommendedName>
</protein>
<dbReference type="EMBL" id="JAODUP010001786">
    <property type="protein sequence ID" value="KAK2139437.1"/>
    <property type="molecule type" value="Genomic_DNA"/>
</dbReference>
<dbReference type="AlphaFoldDB" id="A0AAD9IR26"/>
<reference evidence="2" key="1">
    <citation type="journal article" date="2023" name="Mol. Biol. Evol.">
        <title>Third-Generation Sequencing Reveals the Adaptive Role of the Epigenome in Three Deep-Sea Polychaetes.</title>
        <authorList>
            <person name="Perez M."/>
            <person name="Aroh O."/>
            <person name="Sun Y."/>
            <person name="Lan Y."/>
            <person name="Juniper S.K."/>
            <person name="Young C.R."/>
            <person name="Angers B."/>
            <person name="Qian P.Y."/>
        </authorList>
    </citation>
    <scope>NUCLEOTIDE SEQUENCE</scope>
    <source>
        <strain evidence="2">P08H-3</strain>
    </source>
</reference>
<dbReference type="InterPro" id="IPR005135">
    <property type="entry name" value="Endo/exonuclease/phosphatase"/>
</dbReference>
<dbReference type="PANTHER" id="PTHR33395">
    <property type="entry name" value="TRANSCRIPTASE, PUTATIVE-RELATED-RELATED"/>
    <property type="match status" value="1"/>
</dbReference>
<gene>
    <name evidence="2" type="ORF">LSH36_1788g00014</name>
</gene>
<dbReference type="Proteomes" id="UP001208570">
    <property type="component" value="Unassembled WGS sequence"/>
</dbReference>
<evidence type="ECO:0000259" key="1">
    <source>
        <dbReference type="Pfam" id="PF14529"/>
    </source>
</evidence>
<sequence length="99" mass="11573">MGDFNHLEINWNTKNTEIGIYHRSQLFLNAVRDAYLIQHIDTSTRFRQGQNSHILDRLFTSEDNMVSNMEYHAGLGLNDQVINTCFKQPEKNRTSFPIT</sequence>
<dbReference type="GO" id="GO:0007508">
    <property type="term" value="P:larval heart development"/>
    <property type="evidence" value="ECO:0007669"/>
    <property type="project" value="TreeGrafter"/>
</dbReference>
<dbReference type="GO" id="GO:0003824">
    <property type="term" value="F:catalytic activity"/>
    <property type="evidence" value="ECO:0007669"/>
    <property type="project" value="InterPro"/>
</dbReference>
<dbReference type="Pfam" id="PF14529">
    <property type="entry name" value="Exo_endo_phos_2"/>
    <property type="match status" value="1"/>
</dbReference>
<organism evidence="2 3">
    <name type="scientific">Paralvinella palmiformis</name>
    <dbReference type="NCBI Taxonomy" id="53620"/>
    <lineage>
        <taxon>Eukaryota</taxon>
        <taxon>Metazoa</taxon>
        <taxon>Spiralia</taxon>
        <taxon>Lophotrochozoa</taxon>
        <taxon>Annelida</taxon>
        <taxon>Polychaeta</taxon>
        <taxon>Sedentaria</taxon>
        <taxon>Canalipalpata</taxon>
        <taxon>Terebellida</taxon>
        <taxon>Terebelliformia</taxon>
        <taxon>Alvinellidae</taxon>
        <taxon>Paralvinella</taxon>
    </lineage>
</organism>
<evidence type="ECO:0000313" key="3">
    <source>
        <dbReference type="Proteomes" id="UP001208570"/>
    </source>
</evidence>
<name>A0AAD9IR26_9ANNE</name>
<dbReference type="GO" id="GO:0061343">
    <property type="term" value="P:cell adhesion involved in heart morphogenesis"/>
    <property type="evidence" value="ECO:0007669"/>
    <property type="project" value="TreeGrafter"/>
</dbReference>
<proteinExistence type="predicted"/>
<keyword evidence="3" id="KW-1185">Reference proteome</keyword>
<dbReference type="GO" id="GO:0031012">
    <property type="term" value="C:extracellular matrix"/>
    <property type="evidence" value="ECO:0007669"/>
    <property type="project" value="TreeGrafter"/>
</dbReference>
<comment type="caution">
    <text evidence="2">The sequence shown here is derived from an EMBL/GenBank/DDBJ whole genome shotgun (WGS) entry which is preliminary data.</text>
</comment>
<dbReference type="PANTHER" id="PTHR33395:SF21">
    <property type="entry name" value="PERICARDIN"/>
    <property type="match status" value="1"/>
</dbReference>